<dbReference type="RefSeq" id="WP_183221771.1">
    <property type="nucleotide sequence ID" value="NZ_BMPW01000007.1"/>
</dbReference>
<dbReference type="EMBL" id="JACHXF010000008">
    <property type="protein sequence ID" value="MBB3096306.1"/>
    <property type="molecule type" value="Genomic_DNA"/>
</dbReference>
<evidence type="ECO:0000313" key="2">
    <source>
        <dbReference type="EMBL" id="MBB3096306.1"/>
    </source>
</evidence>
<dbReference type="InterPro" id="IPR046036">
    <property type="entry name" value="DUF5994"/>
</dbReference>
<feature type="region of interest" description="Disordered" evidence="1">
    <location>
        <begin position="112"/>
        <end position="148"/>
    </location>
</feature>
<evidence type="ECO:0000256" key="1">
    <source>
        <dbReference type="SAM" id="MobiDB-lite"/>
    </source>
</evidence>
<proteinExistence type="predicted"/>
<organism evidence="2 3">
    <name type="scientific">Actinoplanes campanulatus</name>
    <dbReference type="NCBI Taxonomy" id="113559"/>
    <lineage>
        <taxon>Bacteria</taxon>
        <taxon>Bacillati</taxon>
        <taxon>Actinomycetota</taxon>
        <taxon>Actinomycetes</taxon>
        <taxon>Micromonosporales</taxon>
        <taxon>Micromonosporaceae</taxon>
        <taxon>Actinoplanes</taxon>
    </lineage>
</organism>
<dbReference type="AlphaFoldDB" id="A0A7W5AHR3"/>
<dbReference type="Proteomes" id="UP000590749">
    <property type="component" value="Unassembled WGS sequence"/>
</dbReference>
<gene>
    <name evidence="2" type="ORF">FHR83_003976</name>
</gene>
<comment type="caution">
    <text evidence="2">The sequence shown here is derived from an EMBL/GenBank/DDBJ whole genome shotgun (WGS) entry which is preliminary data.</text>
</comment>
<evidence type="ECO:0000313" key="3">
    <source>
        <dbReference type="Proteomes" id="UP000590749"/>
    </source>
</evidence>
<dbReference type="Pfam" id="PF19457">
    <property type="entry name" value="DUF5994"/>
    <property type="match status" value="1"/>
</dbReference>
<keyword evidence="3" id="KW-1185">Reference proteome</keyword>
<sequence length="148" mass="16208">MAIFLRHPEFLSPAERLWARELRQLDHISFDGSWWPDSPDLDSELPVLLPMLDHVRGPVRQLVLSARDWAAGPDRVVLDLRTVDVDYSPGQSPWTMTVVCVDGGTFTMRVVPPGPSPTASDGSAAGPDAEAWETEGGGLGLPRLRAVR</sequence>
<name>A0A7W5AHR3_9ACTN</name>
<accession>A0A7W5AHR3</accession>
<reference evidence="2 3" key="1">
    <citation type="submission" date="2020-08" db="EMBL/GenBank/DDBJ databases">
        <title>Genomic Encyclopedia of Type Strains, Phase III (KMG-III): the genomes of soil and plant-associated and newly described type strains.</title>
        <authorList>
            <person name="Whitman W."/>
        </authorList>
    </citation>
    <scope>NUCLEOTIDE SEQUENCE [LARGE SCALE GENOMIC DNA]</scope>
    <source>
        <strain evidence="2 3">CECT 3287</strain>
    </source>
</reference>
<protein>
    <submittedName>
        <fullName evidence="2">Uncharacterized protein</fullName>
    </submittedName>
</protein>